<dbReference type="RefSeq" id="WP_110291800.1">
    <property type="nucleotide sequence ID" value="NZ_QICS01000013.1"/>
</dbReference>
<proteinExistence type="predicted"/>
<protein>
    <submittedName>
        <fullName evidence="1">Uncharacterized protein</fullName>
    </submittedName>
</protein>
<dbReference type="InterPro" id="IPR037221">
    <property type="entry name" value="H-type_lectin_dom_sf"/>
</dbReference>
<comment type="caution">
    <text evidence="1">The sequence shown here is derived from an EMBL/GenBank/DDBJ whole genome shotgun (WGS) entry which is preliminary data.</text>
</comment>
<dbReference type="Pfam" id="PF22337">
    <property type="entry name" value="Phage_fiber_rpt"/>
    <property type="match status" value="1"/>
</dbReference>
<dbReference type="SUPFAM" id="SSF141086">
    <property type="entry name" value="Agglutinin HPA-like"/>
    <property type="match status" value="1"/>
</dbReference>
<dbReference type="EMBL" id="QICS01000013">
    <property type="protein sequence ID" value="PXV86323.1"/>
    <property type="molecule type" value="Genomic_DNA"/>
</dbReference>
<name>A0A318EJT4_9FIRM</name>
<dbReference type="InterPro" id="IPR054500">
    <property type="entry name" value="Phage_fiber_rpt"/>
</dbReference>
<accession>A0A318EJT4</accession>
<reference evidence="1 2" key="1">
    <citation type="submission" date="2018-05" db="EMBL/GenBank/DDBJ databases">
        <title>Genomic Encyclopedia of Type Strains, Phase IV (KMG-IV): sequencing the most valuable type-strain genomes for metagenomic binning, comparative biology and taxonomic classification.</title>
        <authorList>
            <person name="Goeker M."/>
        </authorList>
    </citation>
    <scope>NUCLEOTIDE SEQUENCE [LARGE SCALE GENOMIC DNA]</scope>
    <source>
        <strain evidence="1 2">DSM 28816</strain>
    </source>
</reference>
<dbReference type="AlphaFoldDB" id="A0A318EJT4"/>
<evidence type="ECO:0000313" key="1">
    <source>
        <dbReference type="EMBL" id="PXV86323.1"/>
    </source>
</evidence>
<evidence type="ECO:0000313" key="2">
    <source>
        <dbReference type="Proteomes" id="UP000247523"/>
    </source>
</evidence>
<organism evidence="1 2">
    <name type="scientific">Lachnotalea glycerini</name>
    <dbReference type="NCBI Taxonomy" id="1763509"/>
    <lineage>
        <taxon>Bacteria</taxon>
        <taxon>Bacillati</taxon>
        <taxon>Bacillota</taxon>
        <taxon>Clostridia</taxon>
        <taxon>Lachnospirales</taxon>
        <taxon>Lachnospiraceae</taxon>
        <taxon>Lachnotalea</taxon>
    </lineage>
</organism>
<sequence length="394" mass="41987">MQITGNGLKRPECQDIEPIQNNVDILEEHLSDTEVHVNAGRIAGITEPDELSQIDSTDNNSTIWGKIKKSISVLNDHVDTVASETILGHIKIGTGLQTEKDGATCVKIADNLETDDSTTALSAAMGQSLNENKAPNNHASTATTYGVGNASSYGHVKLSDNYVSSDGAASAGVGASSKAVYDSYNTLNVNLAKKLDNPKSIMYLTSATVPNTLLNGFIQYKGTSDNTLTLPNPVGIGGNTFTIWNNSKYTLTLKALVNSFFDSSFGYATTMTMDPDQAVTLFSDEYNWLPLSGTQIGAYKMARIVSGGFKIQSGISTSVSSIGDHVNIPVTFSTPFTSLPIIIVTAECGVNNAQLPKYNNSAFDYAVADKSKTGFTILSNQSVPIAYYWIAVGN</sequence>
<gene>
    <name evidence="1" type="ORF">C8E03_113108</name>
</gene>
<dbReference type="Proteomes" id="UP000247523">
    <property type="component" value="Unassembled WGS sequence"/>
</dbReference>